<feature type="region of interest" description="Disordered" evidence="1">
    <location>
        <begin position="1084"/>
        <end position="1115"/>
    </location>
</feature>
<comment type="caution">
    <text evidence="2">The sequence shown here is derived from an EMBL/GenBank/DDBJ whole genome shotgun (WGS) entry which is preliminary data.</text>
</comment>
<protein>
    <submittedName>
        <fullName evidence="2">Uncharacterized protein</fullName>
    </submittedName>
</protein>
<sequence>MTYYAKTSKRIKAHTTVILYLVIGICMIFGTHAANNECSYLGTLEIKELFENIDKNDLISAMPNEDFNRMLELLNESSASKDKELDSEKNIVNTRKFSEAHAANNECDYLDITEIEEFLKDSNKSDLTPVVSNEERNRILELLNEFSASNDIEPNLENHASDTHYQIAPEQKAIIISTFYIDDSGDRFYIDDKGYSICMYLTINTVSEDNISYNVYIDEFGNQIHIDSSICPLAFNIDNLNIEDISSKVCSKQEESIPNNPVKATTLKRPRDSTLTSSGDNLKTKRCKFIKSRDSYLGGAKIFIKSDKYQTACTNLKAYKSEAQSDITRDKPHGFSYLFTKGGMDNENTKCECSVKENYKDQYQFWHFLTSSRHNSLAEKIKCIKSLANEIKAKEVKDITSNSHYYYSFLEDLKNYIENHIDIDHISAKYDYTDSSKNNICSKSKTEPETLGEIYEETQTDLKWWANSMSIISAKTEEIKSAGSADAALKEKLHFILKLPEVLRDLVLITPEILSKIKKEMETSPFSEARKALCIIEYLYYLVNDDAKKANIAYTKVQKLSVNGKHLNVRSAIEIYSFVYNVFCSFYQCAPSTCVMDVKSEEGKAEKKEACIKGIFQSDCPYIPQNGVFRLHGKRAIVKPTLGKYNLNKTTNSTSNGSNSMVIEQQNRLFLNIAYQCSKDHYHVQLVDNTRHTVKLIPIPYSPYCENYIARNRSIQRKTHSIRYIVEYIKSVLKSTYPEKSSDFNVYPFKYNRRIRKWSLIDENFTWHRVKELDKSLNEMNDTKHSVVFYYFEDGLTQNHFRFVDFQTPADPNSETLRIPLFLTNFTMMSTIISPYMFFDKAYIRTEIIKNYATEKKRIKPTKMIIDTAATSQKPSSASPSNNDPQPKRSYINYYYSDFLVRGIDDYRFCTAECFFTDISLNLSEKTGVLSKSWYTQIKRSVREYTNYRFRISATQKLLRESLLRGKKKLPPTFLSLLQNESSTDDKVTYGLCIYTSLSGKEVAVPIMCEKMRKLLSENINDEIKSKHANWESDILPPRIDIKDIKENSTVFITVKAFNYTQANLGIHYDMLAALFHNNNNSTPALTPVIKRKPSSKTATKKSSRKTKNKAVGSN</sequence>
<dbReference type="Proteomes" id="UP000054524">
    <property type="component" value="Unassembled WGS sequence"/>
</dbReference>
<feature type="compositionally biased region" description="Basic residues" evidence="1">
    <location>
        <begin position="1090"/>
        <end position="1109"/>
    </location>
</feature>
<dbReference type="AlphaFoldDB" id="A0A086IZ31"/>
<dbReference type="HOGENOM" id="CLU_302289_0_0_1"/>
<evidence type="ECO:0000313" key="2">
    <source>
        <dbReference type="EMBL" id="KFG25149.1"/>
    </source>
</evidence>
<reference evidence="2 3" key="1">
    <citation type="journal article" date="2014" name="Genome Announc.">
        <title>Genome Sequence of the Microsporidian Species Nematocida sp1 Strain ERTm6 (ATCC PRA-372).</title>
        <authorList>
            <person name="Bakowski M.A."/>
            <person name="Priest M."/>
            <person name="Young S."/>
            <person name="Cuomo C.A."/>
            <person name="Troemel E.R."/>
        </authorList>
    </citation>
    <scope>NUCLEOTIDE SEQUENCE [LARGE SCALE GENOMIC DNA]</scope>
    <source>
        <strain evidence="2 3">ERTm6</strain>
    </source>
</reference>
<keyword evidence="3" id="KW-1185">Reference proteome</keyword>
<proteinExistence type="predicted"/>
<accession>A0A086IZ31</accession>
<evidence type="ECO:0000256" key="1">
    <source>
        <dbReference type="SAM" id="MobiDB-lite"/>
    </source>
</evidence>
<name>A0A086IZ31_NEMA1</name>
<organism evidence="2 3">
    <name type="scientific">Nematocida ausubeli (strain ATCC PRA-371 / ERTm2)</name>
    <name type="common">Nematode killer fungus</name>
    <dbReference type="NCBI Taxonomy" id="1913371"/>
    <lineage>
        <taxon>Eukaryota</taxon>
        <taxon>Fungi</taxon>
        <taxon>Fungi incertae sedis</taxon>
        <taxon>Microsporidia</taxon>
        <taxon>Nematocida</taxon>
    </lineage>
</organism>
<dbReference type="GeneID" id="77677342"/>
<evidence type="ECO:0000313" key="3">
    <source>
        <dbReference type="Proteomes" id="UP000054524"/>
    </source>
</evidence>
<dbReference type="EMBL" id="AKIJ01000006">
    <property type="protein sequence ID" value="KFG25149.1"/>
    <property type="molecule type" value="Genomic_DNA"/>
</dbReference>
<gene>
    <name evidence="2" type="ORF">NESG_02369</name>
</gene>
<dbReference type="RefSeq" id="XP_052903704.1">
    <property type="nucleotide sequence ID" value="XM_053049973.1"/>
</dbReference>